<dbReference type="GO" id="GO:0098552">
    <property type="term" value="C:side of membrane"/>
    <property type="evidence" value="ECO:0007669"/>
    <property type="project" value="UniProtKB-KW"/>
</dbReference>
<evidence type="ECO:0000256" key="12">
    <source>
        <dbReference type="ARBA" id="ARBA00023180"/>
    </source>
</evidence>
<keyword evidence="12" id="KW-0325">Glycoprotein</keyword>
<evidence type="ECO:0000256" key="8">
    <source>
        <dbReference type="ARBA" id="ARBA00022801"/>
    </source>
</evidence>
<keyword evidence="11" id="KW-1015">Disulfide bond</keyword>
<dbReference type="Gramene" id="AUR62020690-RA">
    <property type="protein sequence ID" value="AUR62020690-RA:cds"/>
    <property type="gene ID" value="AUR62020690"/>
</dbReference>
<dbReference type="Proteomes" id="UP000596660">
    <property type="component" value="Unplaced"/>
</dbReference>
<sequence length="541" mass="59156">MGGFVYSEVRCMVVMMGLILMVMGVNGNSIGVNLGTQATHPLPGNILVQLLKDNGITKVKLFEPDPYALKALGKSGIEVMIGIPNDLLAPLSSDMKAAENWVAKNLSSYVSSNGVNVRYVAVGNEPFLKTLNGTYDAMTLPALQNIQSALIKAGLANQVKVTIPLNADVYETASNVPSGGDFRSDISDLMLKIIKFLNDNACPVTINIYPFISLYNDPNFPVDYAFFDGFSSPLDDNGKTYTNVFDANYDTLVWSLQKNGFSNMTIIVGEIGWPTDGDKNATPTSARKFNQGLITHLSGGKGTPMRPSGPIDVYLFSLIDEDNKSILPGNFERHWGIFNYDGTPKYQLNLGLTKTGTLIPAKGVEYLAKKWCVLSSTANISDPQVVSSVSYACGHADCTSLGYGTSCSNLDAPGNISYAFNMYYQEQNQQDKACQFPGGISAVTTKDPSAGTCRFIVQIKRIGLDLHGICFGREILFHMECFKHPRSVIEAYSTAWLWRATCRPQPGCGRLLLAQRRVEDRLLHSLVVAVSFWQHIGILLR</sequence>
<proteinExistence type="inferred from homology"/>
<keyword evidence="9" id="KW-0611">Plant defense</keyword>
<keyword evidence="17" id="KW-0812">Transmembrane</keyword>
<evidence type="ECO:0000256" key="17">
    <source>
        <dbReference type="SAM" id="Phobius"/>
    </source>
</evidence>
<keyword evidence="8 16" id="KW-0378">Hydrolase</keyword>
<evidence type="ECO:0000256" key="16">
    <source>
        <dbReference type="RuleBase" id="RU004336"/>
    </source>
</evidence>
<name>A0A803LYY9_CHEQI</name>
<keyword evidence="13" id="KW-0449">Lipoprotein</keyword>
<dbReference type="GO" id="GO:0006952">
    <property type="term" value="P:defense response"/>
    <property type="evidence" value="ECO:0007669"/>
    <property type="project" value="UniProtKB-KW"/>
</dbReference>
<dbReference type="FunFam" id="3.20.20.80:FF:000008">
    <property type="entry name" value="Glucan endo-1,3-beta-glucosidase 5"/>
    <property type="match status" value="1"/>
</dbReference>
<evidence type="ECO:0000259" key="18">
    <source>
        <dbReference type="SMART" id="SM00768"/>
    </source>
</evidence>
<keyword evidence="6" id="KW-0336">GPI-anchor</keyword>
<dbReference type="InterPro" id="IPR044965">
    <property type="entry name" value="Glyco_hydro_17_plant"/>
</dbReference>
<evidence type="ECO:0000256" key="6">
    <source>
        <dbReference type="ARBA" id="ARBA00022622"/>
    </source>
</evidence>
<evidence type="ECO:0000256" key="14">
    <source>
        <dbReference type="ARBA" id="ARBA00023295"/>
    </source>
</evidence>
<dbReference type="SMART" id="SM00768">
    <property type="entry name" value="X8"/>
    <property type="match status" value="1"/>
</dbReference>
<comment type="similarity">
    <text evidence="3 15">Belongs to the glycosyl hydrolase 17 family.</text>
</comment>
<dbReference type="EnsemblPlants" id="AUR62020690-RA">
    <property type="protein sequence ID" value="AUR62020690-RA:cds"/>
    <property type="gene ID" value="AUR62020690"/>
</dbReference>
<dbReference type="AlphaFoldDB" id="A0A803LYY9"/>
<evidence type="ECO:0000256" key="3">
    <source>
        <dbReference type="ARBA" id="ARBA00008773"/>
    </source>
</evidence>
<dbReference type="GO" id="GO:0042973">
    <property type="term" value="F:glucan endo-1,3-beta-D-glucosidase activity"/>
    <property type="evidence" value="ECO:0007669"/>
    <property type="project" value="UniProtKB-EC"/>
</dbReference>
<evidence type="ECO:0000256" key="13">
    <source>
        <dbReference type="ARBA" id="ARBA00023288"/>
    </source>
</evidence>
<evidence type="ECO:0000256" key="10">
    <source>
        <dbReference type="ARBA" id="ARBA00023136"/>
    </source>
</evidence>
<evidence type="ECO:0000256" key="2">
    <source>
        <dbReference type="ARBA" id="ARBA00004609"/>
    </source>
</evidence>
<evidence type="ECO:0000313" key="20">
    <source>
        <dbReference type="Proteomes" id="UP000596660"/>
    </source>
</evidence>
<dbReference type="PROSITE" id="PS00587">
    <property type="entry name" value="GLYCOSYL_HYDROL_F17"/>
    <property type="match status" value="1"/>
</dbReference>
<dbReference type="PANTHER" id="PTHR32227">
    <property type="entry name" value="GLUCAN ENDO-1,3-BETA-GLUCOSIDASE BG1-RELATED-RELATED"/>
    <property type="match status" value="1"/>
</dbReference>
<keyword evidence="20" id="KW-1185">Reference proteome</keyword>
<comment type="subcellular location">
    <subcellularLocation>
        <location evidence="2">Cell membrane</location>
        <topology evidence="2">Lipid-anchor</topology>
        <topology evidence="2">GPI-anchor</topology>
    </subcellularLocation>
</comment>
<keyword evidence="5" id="KW-1003">Cell membrane</keyword>
<evidence type="ECO:0000256" key="9">
    <source>
        <dbReference type="ARBA" id="ARBA00022821"/>
    </source>
</evidence>
<evidence type="ECO:0000256" key="1">
    <source>
        <dbReference type="ARBA" id="ARBA00000382"/>
    </source>
</evidence>
<keyword evidence="7" id="KW-0732">Signal</keyword>
<evidence type="ECO:0000256" key="15">
    <source>
        <dbReference type="RuleBase" id="RU004335"/>
    </source>
</evidence>
<dbReference type="Gene3D" id="1.20.58.1040">
    <property type="match status" value="1"/>
</dbReference>
<keyword evidence="17" id="KW-1133">Transmembrane helix</keyword>
<keyword evidence="10 17" id="KW-0472">Membrane</keyword>
<dbReference type="Pfam" id="PF07983">
    <property type="entry name" value="X8"/>
    <property type="match status" value="1"/>
</dbReference>
<evidence type="ECO:0000256" key="5">
    <source>
        <dbReference type="ARBA" id="ARBA00022475"/>
    </source>
</evidence>
<dbReference type="GO" id="GO:0005975">
    <property type="term" value="P:carbohydrate metabolic process"/>
    <property type="evidence" value="ECO:0007669"/>
    <property type="project" value="InterPro"/>
</dbReference>
<dbReference type="SUPFAM" id="SSF51445">
    <property type="entry name" value="(Trans)glycosidases"/>
    <property type="match status" value="1"/>
</dbReference>
<dbReference type="EC" id="3.2.1.39" evidence="4"/>
<dbReference type="Pfam" id="PF00332">
    <property type="entry name" value="Glyco_hydro_17"/>
    <property type="match status" value="1"/>
</dbReference>
<reference evidence="19" key="2">
    <citation type="submission" date="2021-03" db="UniProtKB">
        <authorList>
            <consortium name="EnsemblPlants"/>
        </authorList>
    </citation>
    <scope>IDENTIFICATION</scope>
</reference>
<protein>
    <recommendedName>
        <fullName evidence="4">glucan endo-1,3-beta-D-glucosidase</fullName>
        <ecNumber evidence="4">3.2.1.39</ecNumber>
    </recommendedName>
</protein>
<dbReference type="InterPro" id="IPR000490">
    <property type="entry name" value="Glyco_hydro_17"/>
</dbReference>
<evidence type="ECO:0000256" key="7">
    <source>
        <dbReference type="ARBA" id="ARBA00022729"/>
    </source>
</evidence>
<evidence type="ECO:0000256" key="4">
    <source>
        <dbReference type="ARBA" id="ARBA00012780"/>
    </source>
</evidence>
<organism evidence="19 20">
    <name type="scientific">Chenopodium quinoa</name>
    <name type="common">Quinoa</name>
    <dbReference type="NCBI Taxonomy" id="63459"/>
    <lineage>
        <taxon>Eukaryota</taxon>
        <taxon>Viridiplantae</taxon>
        <taxon>Streptophyta</taxon>
        <taxon>Embryophyta</taxon>
        <taxon>Tracheophyta</taxon>
        <taxon>Spermatophyta</taxon>
        <taxon>Magnoliopsida</taxon>
        <taxon>eudicotyledons</taxon>
        <taxon>Gunneridae</taxon>
        <taxon>Pentapetalae</taxon>
        <taxon>Caryophyllales</taxon>
        <taxon>Chenopodiaceae</taxon>
        <taxon>Chenopodioideae</taxon>
        <taxon>Atripliceae</taxon>
        <taxon>Chenopodium</taxon>
    </lineage>
</organism>
<reference evidence="19" key="1">
    <citation type="journal article" date="2017" name="Nature">
        <title>The genome of Chenopodium quinoa.</title>
        <authorList>
            <person name="Jarvis D.E."/>
            <person name="Ho Y.S."/>
            <person name="Lightfoot D.J."/>
            <person name="Schmoeckel S.M."/>
            <person name="Li B."/>
            <person name="Borm T.J.A."/>
            <person name="Ohyanagi H."/>
            <person name="Mineta K."/>
            <person name="Michell C.T."/>
            <person name="Saber N."/>
            <person name="Kharbatia N.M."/>
            <person name="Rupper R.R."/>
            <person name="Sharp A.R."/>
            <person name="Dally N."/>
            <person name="Boughton B.A."/>
            <person name="Woo Y.H."/>
            <person name="Gao G."/>
            <person name="Schijlen E.G.W.M."/>
            <person name="Guo X."/>
            <person name="Momin A.A."/>
            <person name="Negrao S."/>
            <person name="Al-Babili S."/>
            <person name="Gehring C."/>
            <person name="Roessner U."/>
            <person name="Jung C."/>
            <person name="Murphy K."/>
            <person name="Arold S.T."/>
            <person name="Gojobori T."/>
            <person name="van der Linden C.G."/>
            <person name="van Loo E.N."/>
            <person name="Jellen E.N."/>
            <person name="Maughan P.J."/>
            <person name="Tester M."/>
        </authorList>
    </citation>
    <scope>NUCLEOTIDE SEQUENCE [LARGE SCALE GENOMIC DNA]</scope>
    <source>
        <strain evidence="19">cv. PI 614886</strain>
    </source>
</reference>
<dbReference type="InterPro" id="IPR012946">
    <property type="entry name" value="X8"/>
</dbReference>
<dbReference type="Gene3D" id="3.20.20.80">
    <property type="entry name" value="Glycosidases"/>
    <property type="match status" value="1"/>
</dbReference>
<accession>A0A803LYY9</accession>
<evidence type="ECO:0000313" key="19">
    <source>
        <dbReference type="EnsemblPlants" id="AUR62020690-RA:cds"/>
    </source>
</evidence>
<feature type="domain" description="X8" evidence="18">
    <location>
        <begin position="370"/>
        <end position="455"/>
    </location>
</feature>
<evidence type="ECO:0000256" key="11">
    <source>
        <dbReference type="ARBA" id="ARBA00023157"/>
    </source>
</evidence>
<comment type="catalytic activity">
    <reaction evidence="1">
        <text>Hydrolysis of (1-&gt;3)-beta-D-glucosidic linkages in (1-&gt;3)-beta-D-glucans.</text>
        <dbReference type="EC" id="3.2.1.39"/>
    </reaction>
</comment>
<dbReference type="OMA" id="GICFGRE"/>
<dbReference type="FunFam" id="1.20.58.1040:FF:000002">
    <property type="entry name" value="Glucan endo-1,3-beta-glucosidase 8"/>
    <property type="match status" value="1"/>
</dbReference>
<dbReference type="GO" id="GO:0005886">
    <property type="term" value="C:plasma membrane"/>
    <property type="evidence" value="ECO:0007669"/>
    <property type="project" value="UniProtKB-SubCell"/>
</dbReference>
<keyword evidence="14 16" id="KW-0326">Glycosidase</keyword>
<feature type="transmembrane region" description="Helical" evidence="17">
    <location>
        <begin position="12"/>
        <end position="32"/>
    </location>
</feature>
<dbReference type="InterPro" id="IPR017853">
    <property type="entry name" value="GH"/>
</dbReference>